<gene>
    <name evidence="2" type="ORF">HGA07_25250</name>
</gene>
<comment type="caution">
    <text evidence="2">The sequence shown here is derived from an EMBL/GenBank/DDBJ whole genome shotgun (WGS) entry which is preliminary data.</text>
</comment>
<reference evidence="2 3" key="1">
    <citation type="submission" date="2020-04" db="EMBL/GenBank/DDBJ databases">
        <title>MicrobeNet Type strains.</title>
        <authorList>
            <person name="Nicholson A.C."/>
        </authorList>
    </citation>
    <scope>NUCLEOTIDE SEQUENCE [LARGE SCALE GENOMIC DNA]</scope>
    <source>
        <strain evidence="2 3">DSM 44445</strain>
    </source>
</reference>
<feature type="compositionally biased region" description="Pro residues" evidence="1">
    <location>
        <begin position="1"/>
        <end position="10"/>
    </location>
</feature>
<dbReference type="EMBL" id="JAAXPE010000036">
    <property type="protein sequence ID" value="NKY88911.1"/>
    <property type="molecule type" value="Genomic_DNA"/>
</dbReference>
<feature type="region of interest" description="Disordered" evidence="1">
    <location>
        <begin position="1"/>
        <end position="26"/>
    </location>
</feature>
<dbReference type="RefSeq" id="WP_040723241.1">
    <property type="nucleotide sequence ID" value="NZ_CAWPHS010000030.1"/>
</dbReference>
<organism evidence="2 3">
    <name type="scientific">Nocardia veterana</name>
    <dbReference type="NCBI Taxonomy" id="132249"/>
    <lineage>
        <taxon>Bacteria</taxon>
        <taxon>Bacillati</taxon>
        <taxon>Actinomycetota</taxon>
        <taxon>Actinomycetes</taxon>
        <taxon>Mycobacteriales</taxon>
        <taxon>Nocardiaceae</taxon>
        <taxon>Nocardia</taxon>
    </lineage>
</organism>
<evidence type="ECO:0000256" key="1">
    <source>
        <dbReference type="SAM" id="MobiDB-lite"/>
    </source>
</evidence>
<evidence type="ECO:0000313" key="2">
    <source>
        <dbReference type="EMBL" id="NKY88911.1"/>
    </source>
</evidence>
<dbReference type="Proteomes" id="UP000523447">
    <property type="component" value="Unassembled WGS sequence"/>
</dbReference>
<keyword evidence="3" id="KW-1185">Reference proteome</keyword>
<dbReference type="AlphaFoldDB" id="A0A7X6RK69"/>
<sequence>MSDTPPPIPTPITAIPHLAEGARRRGDTDRIIAVDAPRPPTVKTPGRSVNQWLASGEPLSLDTPCPECGWLRDGACRCQ</sequence>
<protein>
    <submittedName>
        <fullName evidence="2">Uncharacterized protein</fullName>
    </submittedName>
</protein>
<evidence type="ECO:0000313" key="3">
    <source>
        <dbReference type="Proteomes" id="UP000523447"/>
    </source>
</evidence>
<name>A0A7X6RK69_9NOCA</name>
<proteinExistence type="predicted"/>
<accession>A0A7X6RK69</accession>